<keyword evidence="3" id="KW-1185">Reference proteome</keyword>
<evidence type="ECO:0000313" key="2">
    <source>
        <dbReference type="EMBL" id="SEU01656.1"/>
    </source>
</evidence>
<reference evidence="3" key="1">
    <citation type="submission" date="2016-10" db="EMBL/GenBank/DDBJ databases">
        <authorList>
            <person name="Varghese N."/>
            <person name="Submissions S."/>
        </authorList>
    </citation>
    <scope>NUCLEOTIDE SEQUENCE [LARGE SCALE GENOMIC DNA]</scope>
    <source>
        <strain evidence="3">DSM 15310</strain>
    </source>
</reference>
<evidence type="ECO:0000313" key="3">
    <source>
        <dbReference type="Proteomes" id="UP000198697"/>
    </source>
</evidence>
<sequence>MSTATLDTVATSGRRRRRSNSYVRLEANKKAEERANYITAGILGIIMMALLISLGVIAFGMAG</sequence>
<dbReference type="RefSeq" id="WP_092773952.1">
    <property type="nucleotide sequence ID" value="NZ_FOHS01000006.1"/>
</dbReference>
<dbReference type="AlphaFoldDB" id="A0A1I0IWH1"/>
<evidence type="ECO:0000256" key="1">
    <source>
        <dbReference type="SAM" id="Phobius"/>
    </source>
</evidence>
<accession>A0A1I0IWH1</accession>
<feature type="transmembrane region" description="Helical" evidence="1">
    <location>
        <begin position="37"/>
        <end position="62"/>
    </location>
</feature>
<dbReference type="EMBL" id="FOHS01000006">
    <property type="protein sequence ID" value="SEU01656.1"/>
    <property type="molecule type" value="Genomic_DNA"/>
</dbReference>
<proteinExistence type="predicted"/>
<keyword evidence="1" id="KW-0812">Transmembrane</keyword>
<gene>
    <name evidence="2" type="ORF">SAMN04487998_3492</name>
</gene>
<keyword evidence="1" id="KW-1133">Transmembrane helix</keyword>
<organism evidence="2 3">
    <name type="scientific">Hymenobacter actinosclerus</name>
    <dbReference type="NCBI Taxonomy" id="82805"/>
    <lineage>
        <taxon>Bacteria</taxon>
        <taxon>Pseudomonadati</taxon>
        <taxon>Bacteroidota</taxon>
        <taxon>Cytophagia</taxon>
        <taxon>Cytophagales</taxon>
        <taxon>Hymenobacteraceae</taxon>
        <taxon>Hymenobacter</taxon>
    </lineage>
</organism>
<protein>
    <submittedName>
        <fullName evidence="2">Uncharacterized protein</fullName>
    </submittedName>
</protein>
<keyword evidence="1" id="KW-0472">Membrane</keyword>
<name>A0A1I0IWH1_9BACT</name>
<dbReference type="Proteomes" id="UP000198697">
    <property type="component" value="Unassembled WGS sequence"/>
</dbReference>